<dbReference type="InterPro" id="IPR050572">
    <property type="entry name" value="Fe-S_Ferredoxin"/>
</dbReference>
<name>A0A645C0T9_9ZZZZ</name>
<organism evidence="6">
    <name type="scientific">bioreactor metagenome</name>
    <dbReference type="NCBI Taxonomy" id="1076179"/>
    <lineage>
        <taxon>unclassified sequences</taxon>
        <taxon>metagenomes</taxon>
        <taxon>ecological metagenomes</taxon>
    </lineage>
</organism>
<dbReference type="PROSITE" id="PS00198">
    <property type="entry name" value="4FE4S_FER_1"/>
    <property type="match status" value="1"/>
</dbReference>
<gene>
    <name evidence="6" type="ORF">SDC9_117496</name>
</gene>
<feature type="domain" description="4Fe-4S ferredoxin-type" evidence="5">
    <location>
        <begin position="314"/>
        <end position="343"/>
    </location>
</feature>
<dbReference type="Pfam" id="PF04015">
    <property type="entry name" value="DUF362"/>
    <property type="match status" value="1"/>
</dbReference>
<dbReference type="InterPro" id="IPR017900">
    <property type="entry name" value="4Fe4S_Fe_S_CS"/>
</dbReference>
<keyword evidence="3" id="KW-0408">Iron</keyword>
<sequence length="383" mass="41570">MSKVIIQECRSYDLDAMIAKINAALDLLGGWGSFVKPRDRVLLKVNLIGPKTSETAAVTHSEFVRAVVQILKGMNCEVWIGDSSGGAIAGIAPTAQSFKVAGYERVAQEEGALIKNFDREGVVSIVPESGCEEVMHIAKPMFDADVVINLPKLKTHSAQIFSGAVKNVFGCIPGLKKAKYHKMAPDSSDFGQIICDIHKGTNIRLHIMDGILAMQGEGPTAGTPYQAGKILVSADPLALDAVAAKMVGMNVADVPMLETAQRRDLGEGNLKNICLAGDYHQIPRLAKFKLPKRFGAAKKRNSKAVLKVIDFFASRPKINQSKCRKCNMCVESCPVQAIDKETKLIDYSACIECMCCHELCMFKAVELKNDNKIAGLLSGMLRN</sequence>
<dbReference type="InterPro" id="IPR007160">
    <property type="entry name" value="DUF362"/>
</dbReference>
<dbReference type="GO" id="GO:0046872">
    <property type="term" value="F:metal ion binding"/>
    <property type="evidence" value="ECO:0007669"/>
    <property type="project" value="UniProtKB-KW"/>
</dbReference>
<feature type="domain" description="4Fe-4S ferredoxin-type" evidence="5">
    <location>
        <begin position="345"/>
        <end position="370"/>
    </location>
</feature>
<comment type="caution">
    <text evidence="6">The sequence shown here is derived from an EMBL/GenBank/DDBJ whole genome shotgun (WGS) entry which is preliminary data.</text>
</comment>
<dbReference type="AlphaFoldDB" id="A0A645C0T9"/>
<keyword evidence="2" id="KW-0479">Metal-binding</keyword>
<evidence type="ECO:0000256" key="2">
    <source>
        <dbReference type="ARBA" id="ARBA00022723"/>
    </source>
</evidence>
<evidence type="ECO:0000256" key="4">
    <source>
        <dbReference type="ARBA" id="ARBA00023014"/>
    </source>
</evidence>
<dbReference type="SUPFAM" id="SSF54862">
    <property type="entry name" value="4Fe-4S ferredoxins"/>
    <property type="match status" value="1"/>
</dbReference>
<dbReference type="PROSITE" id="PS51379">
    <property type="entry name" value="4FE4S_FER_2"/>
    <property type="match status" value="2"/>
</dbReference>
<dbReference type="GO" id="GO:0051539">
    <property type="term" value="F:4 iron, 4 sulfur cluster binding"/>
    <property type="evidence" value="ECO:0007669"/>
    <property type="project" value="UniProtKB-KW"/>
</dbReference>
<evidence type="ECO:0000259" key="5">
    <source>
        <dbReference type="PROSITE" id="PS51379"/>
    </source>
</evidence>
<dbReference type="InterPro" id="IPR017896">
    <property type="entry name" value="4Fe4S_Fe-S-bd"/>
</dbReference>
<dbReference type="EMBL" id="VSSQ01023535">
    <property type="protein sequence ID" value="MPM70541.1"/>
    <property type="molecule type" value="Genomic_DNA"/>
</dbReference>
<evidence type="ECO:0000313" key="6">
    <source>
        <dbReference type="EMBL" id="MPM70541.1"/>
    </source>
</evidence>
<accession>A0A645C0T9</accession>
<protein>
    <recommendedName>
        <fullName evidence="5">4Fe-4S ferredoxin-type domain-containing protein</fullName>
    </recommendedName>
</protein>
<keyword evidence="1" id="KW-0004">4Fe-4S</keyword>
<dbReference type="Pfam" id="PF00037">
    <property type="entry name" value="Fer4"/>
    <property type="match status" value="1"/>
</dbReference>
<dbReference type="Gene3D" id="3.30.70.20">
    <property type="match status" value="1"/>
</dbReference>
<evidence type="ECO:0000256" key="1">
    <source>
        <dbReference type="ARBA" id="ARBA00022485"/>
    </source>
</evidence>
<evidence type="ECO:0000256" key="3">
    <source>
        <dbReference type="ARBA" id="ARBA00023004"/>
    </source>
</evidence>
<dbReference type="PANTHER" id="PTHR43687">
    <property type="entry name" value="ADENYLYLSULFATE REDUCTASE, BETA SUBUNIT"/>
    <property type="match status" value="1"/>
</dbReference>
<reference evidence="6" key="1">
    <citation type="submission" date="2019-08" db="EMBL/GenBank/DDBJ databases">
        <authorList>
            <person name="Kucharzyk K."/>
            <person name="Murdoch R.W."/>
            <person name="Higgins S."/>
            <person name="Loffler F."/>
        </authorList>
    </citation>
    <scope>NUCLEOTIDE SEQUENCE</scope>
</reference>
<dbReference type="PANTHER" id="PTHR43687:SF3">
    <property type="entry name" value="4FE-4S FERREDOXIN-TYPE DOMAIN-CONTAINING PROTEIN"/>
    <property type="match status" value="1"/>
</dbReference>
<proteinExistence type="predicted"/>
<keyword evidence="4" id="KW-0411">Iron-sulfur</keyword>